<dbReference type="STRING" id="376489.A5892_06935"/>
<dbReference type="PROSITE" id="PS51257">
    <property type="entry name" value="PROKAR_LIPOPROTEIN"/>
    <property type="match status" value="1"/>
</dbReference>
<dbReference type="KEGG" id="haa:A5892_06935"/>
<protein>
    <recommendedName>
        <fullName evidence="4">Two-component system QseEF-associated lipoprotein QseG</fullName>
    </recommendedName>
</protein>
<dbReference type="AlphaFoldDB" id="A0A172YD95"/>
<reference evidence="2 3" key="1">
    <citation type="submission" date="2016-04" db="EMBL/GenBank/DDBJ databases">
        <title>Complete Genome Sequence of Halotalea alkalilenta IHB B 13600.</title>
        <authorList>
            <person name="Swarnkar M.K."/>
            <person name="Sharma A."/>
            <person name="Kaushal K."/>
            <person name="Soni R."/>
            <person name="Rana S."/>
            <person name="Singh A.K."/>
            <person name="Gulati A."/>
        </authorList>
    </citation>
    <scope>NUCLEOTIDE SEQUENCE [LARGE SCALE GENOMIC DNA]</scope>
    <source>
        <strain evidence="2 3">IHB B 13600</strain>
    </source>
</reference>
<keyword evidence="3" id="KW-1185">Reference proteome</keyword>
<dbReference type="Proteomes" id="UP000077875">
    <property type="component" value="Chromosome"/>
</dbReference>
<dbReference type="RefSeq" id="WP_064122187.1">
    <property type="nucleotide sequence ID" value="NZ_CP015243.1"/>
</dbReference>
<evidence type="ECO:0008006" key="4">
    <source>
        <dbReference type="Google" id="ProtNLM"/>
    </source>
</evidence>
<organism evidence="2 3">
    <name type="scientific">Halotalea alkalilenta</name>
    <dbReference type="NCBI Taxonomy" id="376489"/>
    <lineage>
        <taxon>Bacteria</taxon>
        <taxon>Pseudomonadati</taxon>
        <taxon>Pseudomonadota</taxon>
        <taxon>Gammaproteobacteria</taxon>
        <taxon>Oceanospirillales</taxon>
        <taxon>Halomonadaceae</taxon>
        <taxon>Halotalea</taxon>
    </lineage>
</organism>
<keyword evidence="1" id="KW-0175">Coiled coil</keyword>
<accession>A0A172YD95</accession>
<evidence type="ECO:0000256" key="1">
    <source>
        <dbReference type="SAM" id="Coils"/>
    </source>
</evidence>
<gene>
    <name evidence="2" type="ORF">A5892_06935</name>
</gene>
<evidence type="ECO:0000313" key="3">
    <source>
        <dbReference type="Proteomes" id="UP000077875"/>
    </source>
</evidence>
<proteinExistence type="predicted"/>
<feature type="coiled-coil region" evidence="1">
    <location>
        <begin position="161"/>
        <end position="191"/>
    </location>
</feature>
<name>A0A172YD95_9GAMM</name>
<sequence>MSFRRILRAPLIVAGLLGGGLLLGGCQTLSGPSNLSNCALSSVPTLVENQCLVHHWIAFADQSQEASESWRSTIAQRLASSTSRDRLVRAVAFTWSSDPSRLAEARRLYAEALEQAPQSLRPLLQLWQDDLGERLAAANAPVAGRAPVQATPAASATGPGVEQAAARIAALEQENAELRRKLDALANIEAMMNRRYGE</sequence>
<dbReference type="EMBL" id="CP015243">
    <property type="protein sequence ID" value="ANF57231.1"/>
    <property type="molecule type" value="Genomic_DNA"/>
</dbReference>
<evidence type="ECO:0000313" key="2">
    <source>
        <dbReference type="EMBL" id="ANF57231.1"/>
    </source>
</evidence>